<reference evidence="2 3" key="1">
    <citation type="submission" date="2020-02" db="EMBL/GenBank/DDBJ databases">
        <authorList>
            <person name="Kim M.K."/>
        </authorList>
    </citation>
    <scope>NUCLEOTIDE SEQUENCE [LARGE SCALE GENOMIC DNA]</scope>
    <source>
        <strain evidence="2 3">17J57-3</strain>
    </source>
</reference>
<evidence type="ECO:0000313" key="2">
    <source>
        <dbReference type="EMBL" id="NEX61131.1"/>
    </source>
</evidence>
<comment type="caution">
    <text evidence="2">The sequence shown here is derived from an EMBL/GenBank/DDBJ whole genome shotgun (WGS) entry which is preliminary data.</text>
</comment>
<gene>
    <name evidence="2" type="primary">cpaB</name>
    <name evidence="2" type="ORF">G3574_08575</name>
</gene>
<dbReference type="NCBIfam" id="TIGR03177">
    <property type="entry name" value="pilus_cpaB"/>
    <property type="match status" value="1"/>
</dbReference>
<proteinExistence type="predicted"/>
<dbReference type="InterPro" id="IPR017592">
    <property type="entry name" value="Pilus_assmbl_Flp-typ_CpaB"/>
</dbReference>
<keyword evidence="3" id="KW-1185">Reference proteome</keyword>
<dbReference type="InterPro" id="IPR006190">
    <property type="entry name" value="SAF_AFP_Neu5Ac"/>
</dbReference>
<dbReference type="SUPFAM" id="SSF51269">
    <property type="entry name" value="AFP III-like domain"/>
    <property type="match status" value="1"/>
</dbReference>
<dbReference type="AlphaFoldDB" id="A0A6B3SJZ7"/>
<name>A0A6B3SJZ7_9BURK</name>
<protein>
    <submittedName>
        <fullName evidence="2">Flp pilus assembly protein CpaB</fullName>
    </submittedName>
</protein>
<dbReference type="Pfam" id="PF08666">
    <property type="entry name" value="SAF"/>
    <property type="match status" value="1"/>
</dbReference>
<dbReference type="RefSeq" id="WP_163962035.1">
    <property type="nucleotide sequence ID" value="NZ_JAAIVB010000032.1"/>
</dbReference>
<feature type="domain" description="AFP-like" evidence="1">
    <location>
        <begin position="54"/>
        <end position="118"/>
    </location>
</feature>
<evidence type="ECO:0000259" key="1">
    <source>
        <dbReference type="PROSITE" id="PS50844"/>
    </source>
</evidence>
<accession>A0A6B3SJZ7</accession>
<dbReference type="CDD" id="cd11614">
    <property type="entry name" value="SAF_CpaB_FlgA_like"/>
    <property type="match status" value="1"/>
</dbReference>
<organism evidence="2 3">
    <name type="scientific">Noviherbaspirillum galbum</name>
    <dbReference type="NCBI Taxonomy" id="2709383"/>
    <lineage>
        <taxon>Bacteria</taxon>
        <taxon>Pseudomonadati</taxon>
        <taxon>Pseudomonadota</taxon>
        <taxon>Betaproteobacteria</taxon>
        <taxon>Burkholderiales</taxon>
        <taxon>Oxalobacteraceae</taxon>
        <taxon>Noviherbaspirillum</taxon>
    </lineage>
</organism>
<dbReference type="EMBL" id="JAAIVB010000032">
    <property type="protein sequence ID" value="NEX61131.1"/>
    <property type="molecule type" value="Genomic_DNA"/>
</dbReference>
<evidence type="ECO:0000313" key="3">
    <source>
        <dbReference type="Proteomes" id="UP000482155"/>
    </source>
</evidence>
<dbReference type="InterPro" id="IPR013974">
    <property type="entry name" value="SAF"/>
</dbReference>
<dbReference type="InterPro" id="IPR036732">
    <property type="entry name" value="AFP_Neu5c_C_sf"/>
</dbReference>
<sequence length="234" mass="25071">MRLPSLRLPAFKTSWLLLLTAIGAGLLAAFAASRYLSGRMADIEARGKARTVSVVVARKDLPKGAALSADNVAVRMVPQEHAHSGAILPEQFDRIDGQVLAFPLKSGDAVLWSLLEPRRPATFSARVEEGRRAITLPVDDINSMSGMLEPGDVIDLMATLDQQGRKRTFALLQGARVLATGQRAIDGAAGGERKHYSTVTLDVTPEQARELISARDSGKLTALLRNPRDGIAAA</sequence>
<dbReference type="PROSITE" id="PS50844">
    <property type="entry name" value="AFP_LIKE"/>
    <property type="match status" value="1"/>
</dbReference>
<dbReference type="SMART" id="SM00858">
    <property type="entry name" value="SAF"/>
    <property type="match status" value="1"/>
</dbReference>
<feature type="non-terminal residue" evidence="2">
    <location>
        <position position="234"/>
    </location>
</feature>
<dbReference type="Pfam" id="PF16976">
    <property type="entry name" value="RcpC"/>
    <property type="match status" value="1"/>
</dbReference>
<dbReference type="Proteomes" id="UP000482155">
    <property type="component" value="Unassembled WGS sequence"/>
</dbReference>
<dbReference type="InterPro" id="IPR031571">
    <property type="entry name" value="RcpC_dom"/>
</dbReference>